<proteinExistence type="predicted"/>
<dbReference type="EMBL" id="UOGD01000439">
    <property type="protein sequence ID" value="VAX29136.1"/>
    <property type="molecule type" value="Genomic_DNA"/>
</dbReference>
<keyword evidence="1" id="KW-0812">Transmembrane</keyword>
<organism evidence="2">
    <name type="scientific">hydrothermal vent metagenome</name>
    <dbReference type="NCBI Taxonomy" id="652676"/>
    <lineage>
        <taxon>unclassified sequences</taxon>
        <taxon>metagenomes</taxon>
        <taxon>ecological metagenomes</taxon>
    </lineage>
</organism>
<name>A0A3B1CF86_9ZZZZ</name>
<feature type="transmembrane region" description="Helical" evidence="1">
    <location>
        <begin position="6"/>
        <end position="26"/>
    </location>
</feature>
<keyword evidence="1" id="KW-1133">Transmembrane helix</keyword>
<evidence type="ECO:0008006" key="3">
    <source>
        <dbReference type="Google" id="ProtNLM"/>
    </source>
</evidence>
<evidence type="ECO:0000313" key="2">
    <source>
        <dbReference type="EMBL" id="VAX29136.1"/>
    </source>
</evidence>
<dbReference type="AlphaFoldDB" id="A0A3B1CF86"/>
<protein>
    <recommendedName>
        <fullName evidence="3">DUF948 domain-containing protein</fullName>
    </recommendedName>
</protein>
<evidence type="ECO:0000256" key="1">
    <source>
        <dbReference type="SAM" id="Phobius"/>
    </source>
</evidence>
<accession>A0A3B1CF86</accession>
<sequence>MEIIDILLILLIVIFSVLGVYLIAVVKKLSTAIDTLEKDLGDLKNETEPLIEEIATITKSASYIVKSIEEQVDFVNGKVEWVKTKFNLAIDNKIKSPQENAHNLVSNLKAISKGFTTFVKEIKKS</sequence>
<reference evidence="2" key="1">
    <citation type="submission" date="2018-06" db="EMBL/GenBank/DDBJ databases">
        <authorList>
            <person name="Zhirakovskaya E."/>
        </authorList>
    </citation>
    <scope>NUCLEOTIDE SEQUENCE</scope>
</reference>
<gene>
    <name evidence="2" type="ORF">MNBD_IGNAVI01-1782</name>
</gene>
<keyword evidence="1" id="KW-0472">Membrane</keyword>